<protein>
    <submittedName>
        <fullName evidence="3">DgyrCDS4471</fullName>
    </submittedName>
</protein>
<feature type="region of interest" description="Disordered" evidence="2">
    <location>
        <begin position="303"/>
        <end position="322"/>
    </location>
</feature>
<gene>
    <name evidence="3" type="ORF">DGYR_LOCUS4236</name>
</gene>
<feature type="region of interest" description="Disordered" evidence="2">
    <location>
        <begin position="538"/>
        <end position="569"/>
    </location>
</feature>
<feature type="compositionally biased region" description="Polar residues" evidence="2">
    <location>
        <begin position="549"/>
        <end position="569"/>
    </location>
</feature>
<dbReference type="EMBL" id="CAJFCJ010000006">
    <property type="protein sequence ID" value="CAD5115502.1"/>
    <property type="molecule type" value="Genomic_DNA"/>
</dbReference>
<dbReference type="Proteomes" id="UP000549394">
    <property type="component" value="Unassembled WGS sequence"/>
</dbReference>
<feature type="region of interest" description="Disordered" evidence="2">
    <location>
        <begin position="506"/>
        <end position="526"/>
    </location>
</feature>
<accession>A0A7I8VJC0</accession>
<keyword evidence="4" id="KW-1185">Reference proteome</keyword>
<reference evidence="3 4" key="1">
    <citation type="submission" date="2020-08" db="EMBL/GenBank/DDBJ databases">
        <authorList>
            <person name="Hejnol A."/>
        </authorList>
    </citation>
    <scope>NUCLEOTIDE SEQUENCE [LARGE SCALE GENOMIC DNA]</scope>
</reference>
<name>A0A7I8VJC0_9ANNE</name>
<feature type="compositionally biased region" description="Basic residues" evidence="2">
    <location>
        <begin position="310"/>
        <end position="322"/>
    </location>
</feature>
<organism evidence="3 4">
    <name type="scientific">Dimorphilus gyrociliatus</name>
    <dbReference type="NCBI Taxonomy" id="2664684"/>
    <lineage>
        <taxon>Eukaryota</taxon>
        <taxon>Metazoa</taxon>
        <taxon>Spiralia</taxon>
        <taxon>Lophotrochozoa</taxon>
        <taxon>Annelida</taxon>
        <taxon>Polychaeta</taxon>
        <taxon>Polychaeta incertae sedis</taxon>
        <taxon>Dinophilidae</taxon>
        <taxon>Dimorphilus</taxon>
    </lineage>
</organism>
<evidence type="ECO:0000256" key="1">
    <source>
        <dbReference type="SAM" id="Coils"/>
    </source>
</evidence>
<comment type="caution">
    <text evidence="3">The sequence shown here is derived from an EMBL/GenBank/DDBJ whole genome shotgun (WGS) entry which is preliminary data.</text>
</comment>
<proteinExistence type="predicted"/>
<evidence type="ECO:0000313" key="3">
    <source>
        <dbReference type="EMBL" id="CAD5115502.1"/>
    </source>
</evidence>
<feature type="compositionally biased region" description="Low complexity" evidence="2">
    <location>
        <begin position="538"/>
        <end position="548"/>
    </location>
</feature>
<sequence>MIKKMESEKNCGESQDMHFSFLSPSFINHSHDICVKELESLKISSKSVGNFQEKPTGRWTKEFAANFLSSYSESGIVPFLVKNDCCIYIKQLRKWTPNYIKLGLIGNEDYVGSWDYRKSIKGLNHPANSDNWYLPLLIPLNGNKSIIKLIAMDERNDSIHYLEMEDIREISHVRLKAGEIILEKTTLPLKKNENNLIVKIKPYDELNDKFSIRNEKLTYSINHKSLTTQCLQSKEFENCNNSYVDSIDKTYPYKMLNEQIGHGSERFKKRSKWNKMISSISLNTNDNGSCNRSFEDSISFNCNSNNNNNSKKKKKKKAKAKDKKAKIVVHIDDSAVKQDMDADKGTASENNLKNREENIFMGDSITESNDILVYTAMTDEGAAGDISSLLTKKMKEEEEEEENLNSSIIKEETDSKSLPKIPYEELLENIIRSLNLPLWIAKQLAKWRYKIKSDKKLDIRQVSSSYKNFPAVPKPSADEIYTHLNVSRTISDDLTSITHILSQIQSLPNPTNDNESDFTKYPGEIDKNEKEDINNSVSESSFSNENVNWKPSQHCHSNMSDLNDNPSPLSQNQVIEEREKNIQLQHKRTDSPCHSGEDTGVRITDQDIYFTRDSEISFSLNSKESEKDLMIPKIRVVDEHDKVINIPEEYIQFPSTLTYDDKCKRTKLQFDKRQNTLTKQFKSTGTETVNLKADVEHLLVNLIDNELDKRKKTRQETPADDVILKHNTDKIGNEFPSDNQSSENNLDYRTTTNRIKPNKLPIVLLKKVESTNEIRLENNEENKTKHGSLKKSKTIREYLTLCKCTCATAKRA</sequence>
<dbReference type="AlphaFoldDB" id="A0A7I8VJC0"/>
<evidence type="ECO:0000256" key="2">
    <source>
        <dbReference type="SAM" id="MobiDB-lite"/>
    </source>
</evidence>
<evidence type="ECO:0000313" key="4">
    <source>
        <dbReference type="Proteomes" id="UP000549394"/>
    </source>
</evidence>
<keyword evidence="1" id="KW-0175">Coiled coil</keyword>
<feature type="coiled-coil region" evidence="1">
    <location>
        <begin position="387"/>
        <end position="414"/>
    </location>
</feature>